<sequence length="505" mass="54237">MFTMRSAFSTLASLLACSLLTLAELAQAESTICKELGSTSNIDIFRSPAIEYTRVSNDYWSTGCSALKPACILEPTSAGQLSHIMQMLVANNESFAVKSGGHNPNKYFASIADGALISTSQLNEVVYDAASGTVGVGPGNKWEDVHKVLDPLGVTVVGGRIGNVGVGGYLLGGGLSFLSTQYGWAANNMVSAEMVLPNGTIITASNTSNTDVFEAIKGGGSNFGIVTTYVLKTYPIGQIWGGNLIFLGAQKTDGILSAVRNFTEHYDDPKAGIIATSELTLGNSTDLWILFLFYDGPEPPAGVFDEFLALEPNVNSCKTRSYSDLLTSNNAFVLKGSVYTIGTETTPLPPADRPDIMRAYYDHWHNTSAKHSGVFGMIASLALQPLPKSLATVAKQKGGDLLGFDDDTDRIIFELDYSYVFEDLDSDTVDGAMVEAYSGLRNLVNDYVADGSLPDAYLPLFMNDCYFRQDYWGRLKSGSRELAKKAQVEADPAGIMTALSQGFHL</sequence>
<evidence type="ECO:0000256" key="5">
    <source>
        <dbReference type="SAM" id="SignalP"/>
    </source>
</evidence>
<dbReference type="PANTHER" id="PTHR42973:SF13">
    <property type="entry name" value="FAD-BINDING PCMH-TYPE DOMAIN-CONTAINING PROTEIN"/>
    <property type="match status" value="1"/>
</dbReference>
<organism evidence="7 8">
    <name type="scientific">Diaporthe vaccinii</name>
    <dbReference type="NCBI Taxonomy" id="105482"/>
    <lineage>
        <taxon>Eukaryota</taxon>
        <taxon>Fungi</taxon>
        <taxon>Dikarya</taxon>
        <taxon>Ascomycota</taxon>
        <taxon>Pezizomycotina</taxon>
        <taxon>Sordariomycetes</taxon>
        <taxon>Sordariomycetidae</taxon>
        <taxon>Diaporthales</taxon>
        <taxon>Diaporthaceae</taxon>
        <taxon>Diaporthe</taxon>
        <taxon>Diaporthe eres species complex</taxon>
    </lineage>
</organism>
<evidence type="ECO:0000256" key="1">
    <source>
        <dbReference type="ARBA" id="ARBA00005466"/>
    </source>
</evidence>
<gene>
    <name evidence="7" type="ORF">FJTKL_01446</name>
</gene>
<dbReference type="InterPro" id="IPR006094">
    <property type="entry name" value="Oxid_FAD_bind_N"/>
</dbReference>
<keyword evidence="3" id="KW-0274">FAD</keyword>
<evidence type="ECO:0000256" key="4">
    <source>
        <dbReference type="ARBA" id="ARBA00023002"/>
    </source>
</evidence>
<dbReference type="EMBL" id="JBAWTH010000124">
    <property type="protein sequence ID" value="KAL2275890.1"/>
    <property type="molecule type" value="Genomic_DNA"/>
</dbReference>
<protein>
    <recommendedName>
        <fullName evidence="6">FAD-binding PCMH-type domain-containing protein</fullName>
    </recommendedName>
</protein>
<comment type="similarity">
    <text evidence="1">Belongs to the oxygen-dependent FAD-linked oxidoreductase family.</text>
</comment>
<feature type="domain" description="FAD-binding PCMH-type" evidence="6">
    <location>
        <begin position="65"/>
        <end position="236"/>
    </location>
</feature>
<evidence type="ECO:0000313" key="7">
    <source>
        <dbReference type="EMBL" id="KAL2275890.1"/>
    </source>
</evidence>
<dbReference type="SUPFAM" id="SSF56176">
    <property type="entry name" value="FAD-binding/transporter-associated domain-like"/>
    <property type="match status" value="1"/>
</dbReference>
<dbReference type="InterPro" id="IPR016169">
    <property type="entry name" value="FAD-bd_PCMH_sub2"/>
</dbReference>
<dbReference type="PROSITE" id="PS51387">
    <property type="entry name" value="FAD_PCMH"/>
    <property type="match status" value="1"/>
</dbReference>
<dbReference type="Gene3D" id="3.30.465.10">
    <property type="match status" value="1"/>
</dbReference>
<dbReference type="InterPro" id="IPR016166">
    <property type="entry name" value="FAD-bd_PCMH"/>
</dbReference>
<dbReference type="Proteomes" id="UP001600888">
    <property type="component" value="Unassembled WGS sequence"/>
</dbReference>
<keyword evidence="4" id="KW-0560">Oxidoreductase</keyword>
<feature type="signal peptide" evidence="5">
    <location>
        <begin position="1"/>
        <end position="28"/>
    </location>
</feature>
<reference evidence="7 8" key="1">
    <citation type="submission" date="2024-03" db="EMBL/GenBank/DDBJ databases">
        <title>A high-quality draft genome sequence of Diaporthe vaccinii, a causative agent of upright dieback and viscid rot disease in cranberry plants.</title>
        <authorList>
            <person name="Sarrasin M."/>
            <person name="Lang B.F."/>
            <person name="Burger G."/>
        </authorList>
    </citation>
    <scope>NUCLEOTIDE SEQUENCE [LARGE SCALE GENOMIC DNA]</scope>
    <source>
        <strain evidence="7 8">IS7</strain>
    </source>
</reference>
<dbReference type="Pfam" id="PF01565">
    <property type="entry name" value="FAD_binding_4"/>
    <property type="match status" value="1"/>
</dbReference>
<evidence type="ECO:0000259" key="6">
    <source>
        <dbReference type="PROSITE" id="PS51387"/>
    </source>
</evidence>
<dbReference type="PANTHER" id="PTHR42973">
    <property type="entry name" value="BINDING OXIDOREDUCTASE, PUTATIVE (AFU_ORTHOLOGUE AFUA_1G17690)-RELATED"/>
    <property type="match status" value="1"/>
</dbReference>
<feature type="chain" id="PRO_5046854149" description="FAD-binding PCMH-type domain-containing protein" evidence="5">
    <location>
        <begin position="29"/>
        <end position="505"/>
    </location>
</feature>
<dbReference type="InterPro" id="IPR036318">
    <property type="entry name" value="FAD-bd_PCMH-like_sf"/>
</dbReference>
<proteinExistence type="inferred from homology"/>
<keyword evidence="2" id="KW-0285">Flavoprotein</keyword>
<evidence type="ECO:0000313" key="8">
    <source>
        <dbReference type="Proteomes" id="UP001600888"/>
    </source>
</evidence>
<dbReference type="PROSITE" id="PS51257">
    <property type="entry name" value="PROKAR_LIPOPROTEIN"/>
    <property type="match status" value="1"/>
</dbReference>
<name>A0ABR4E0H1_9PEZI</name>
<accession>A0ABR4E0H1</accession>
<evidence type="ECO:0000256" key="3">
    <source>
        <dbReference type="ARBA" id="ARBA00022827"/>
    </source>
</evidence>
<keyword evidence="5" id="KW-0732">Signal</keyword>
<keyword evidence="8" id="KW-1185">Reference proteome</keyword>
<evidence type="ECO:0000256" key="2">
    <source>
        <dbReference type="ARBA" id="ARBA00022630"/>
    </source>
</evidence>
<comment type="caution">
    <text evidence="7">The sequence shown here is derived from an EMBL/GenBank/DDBJ whole genome shotgun (WGS) entry which is preliminary data.</text>
</comment>
<dbReference type="InterPro" id="IPR050416">
    <property type="entry name" value="FAD-linked_Oxidoreductase"/>
</dbReference>